<comment type="caution">
    <text evidence="2">The sequence shown here is derived from an EMBL/GenBank/DDBJ whole genome shotgun (WGS) entry which is preliminary data.</text>
</comment>
<evidence type="ECO:0000313" key="3">
    <source>
        <dbReference type="Proteomes" id="UP000287144"/>
    </source>
</evidence>
<feature type="compositionally biased region" description="Polar residues" evidence="1">
    <location>
        <begin position="81"/>
        <end position="93"/>
    </location>
</feature>
<protein>
    <submittedName>
        <fullName evidence="2">Uncharacterized protein</fullName>
    </submittedName>
</protein>
<keyword evidence="3" id="KW-1185">Reference proteome</keyword>
<evidence type="ECO:0000256" key="1">
    <source>
        <dbReference type="SAM" id="MobiDB-lite"/>
    </source>
</evidence>
<accession>A0A428SZ35</accession>
<reference evidence="2 3" key="1">
    <citation type="submission" date="2017-06" db="EMBL/GenBank/DDBJ databases">
        <title>Comparative genomic analysis of Ambrosia Fusariam Clade fungi.</title>
        <authorList>
            <person name="Stajich J.E."/>
            <person name="Carrillo J."/>
            <person name="Kijimoto T."/>
            <person name="Eskalen A."/>
            <person name="O'Donnell K."/>
            <person name="Kasson M."/>
        </authorList>
    </citation>
    <scope>NUCLEOTIDE SEQUENCE [LARGE SCALE GENOMIC DNA]</scope>
    <source>
        <strain evidence="2 3">NRRL62579</strain>
    </source>
</reference>
<evidence type="ECO:0000313" key="2">
    <source>
        <dbReference type="EMBL" id="RSL95062.1"/>
    </source>
</evidence>
<organism evidence="2 3">
    <name type="scientific">Fusarium oligoseptatum</name>
    <dbReference type="NCBI Taxonomy" id="2604345"/>
    <lineage>
        <taxon>Eukaryota</taxon>
        <taxon>Fungi</taxon>
        <taxon>Dikarya</taxon>
        <taxon>Ascomycota</taxon>
        <taxon>Pezizomycotina</taxon>
        <taxon>Sordariomycetes</taxon>
        <taxon>Hypocreomycetidae</taxon>
        <taxon>Hypocreales</taxon>
        <taxon>Nectriaceae</taxon>
        <taxon>Fusarium</taxon>
        <taxon>Fusarium solani species complex</taxon>
    </lineage>
</organism>
<gene>
    <name evidence="2" type="ORF">CEP52_012266</name>
</gene>
<feature type="region of interest" description="Disordered" evidence="1">
    <location>
        <begin position="1"/>
        <end position="93"/>
    </location>
</feature>
<dbReference type="AlphaFoldDB" id="A0A428SZ35"/>
<dbReference type="EMBL" id="NKCK01000157">
    <property type="protein sequence ID" value="RSL95062.1"/>
    <property type="molecule type" value="Genomic_DNA"/>
</dbReference>
<sequence length="93" mass="9672">MPASNTPTSLLVHTGSTSSSTRTTSPAPAQARASQPPAPAPSHIFKHMGPSPTPSTDDLGIDLDAMYKGNLTPLQKKTPDSRCTTVTQQVLSS</sequence>
<feature type="compositionally biased region" description="Polar residues" evidence="1">
    <location>
        <begin position="1"/>
        <end position="15"/>
    </location>
</feature>
<proteinExistence type="predicted"/>
<feature type="compositionally biased region" description="Low complexity" evidence="1">
    <location>
        <begin position="16"/>
        <end position="35"/>
    </location>
</feature>
<name>A0A428SZ35_9HYPO</name>
<dbReference type="Proteomes" id="UP000287144">
    <property type="component" value="Unassembled WGS sequence"/>
</dbReference>